<dbReference type="InterPro" id="IPR035994">
    <property type="entry name" value="Nucleoside_phosphorylase_sf"/>
</dbReference>
<dbReference type="InterPro" id="IPR000845">
    <property type="entry name" value="Nucleoside_phosphorylase_d"/>
</dbReference>
<comment type="pathway">
    <text evidence="2 9">Purine metabolism; purine nucleoside salvage.</text>
</comment>
<evidence type="ECO:0000259" key="10">
    <source>
        <dbReference type="Pfam" id="PF01048"/>
    </source>
</evidence>
<dbReference type="SUPFAM" id="SSF53167">
    <property type="entry name" value="Purine and uridine phosphorylases"/>
    <property type="match status" value="1"/>
</dbReference>
<comment type="subunit">
    <text evidence="4">Homotrimer.</text>
</comment>
<dbReference type="EC" id="2.4.2.1" evidence="9"/>
<name>A0A1I4N0I5_9BACI</name>
<evidence type="ECO:0000256" key="9">
    <source>
        <dbReference type="PIRNR" id="PIRNR000477"/>
    </source>
</evidence>
<proteinExistence type="inferred from homology"/>
<dbReference type="GO" id="GO:0009116">
    <property type="term" value="P:nucleoside metabolic process"/>
    <property type="evidence" value="ECO:0007669"/>
    <property type="project" value="InterPro"/>
</dbReference>
<dbReference type="UniPathway" id="UPA00606"/>
<accession>A0A1I4N0I5</accession>
<evidence type="ECO:0000256" key="2">
    <source>
        <dbReference type="ARBA" id="ARBA00005058"/>
    </source>
</evidence>
<dbReference type="OrthoDB" id="1523230at2"/>
<dbReference type="RefSeq" id="WP_090927202.1">
    <property type="nucleotide sequence ID" value="NZ_FOTY01000014.1"/>
</dbReference>
<dbReference type="PANTHER" id="PTHR11904:SF9">
    <property type="entry name" value="PURINE NUCLEOSIDE PHOSPHORYLASE-RELATED"/>
    <property type="match status" value="1"/>
</dbReference>
<evidence type="ECO:0000256" key="3">
    <source>
        <dbReference type="ARBA" id="ARBA00006751"/>
    </source>
</evidence>
<evidence type="ECO:0000256" key="7">
    <source>
        <dbReference type="ARBA" id="ARBA00022679"/>
    </source>
</evidence>
<evidence type="ECO:0000256" key="1">
    <source>
        <dbReference type="ARBA" id="ARBA00002678"/>
    </source>
</evidence>
<comment type="similarity">
    <text evidence="3 9">Belongs to the PNP/MTAP phosphorylase family.</text>
</comment>
<dbReference type="EMBL" id="FOTY01000014">
    <property type="protein sequence ID" value="SFM08826.1"/>
    <property type="molecule type" value="Genomic_DNA"/>
</dbReference>
<dbReference type="FunFam" id="3.40.50.1580:FF:000010">
    <property type="entry name" value="Purine nucleoside phosphorylase"/>
    <property type="match status" value="1"/>
</dbReference>
<evidence type="ECO:0000256" key="6">
    <source>
        <dbReference type="ARBA" id="ARBA00022676"/>
    </source>
</evidence>
<keyword evidence="7 9" id="KW-0808">Transferase</keyword>
<keyword evidence="5" id="KW-0597">Phosphoprotein</keyword>
<protein>
    <recommendedName>
        <fullName evidence="9">Purine nucleoside phosphorylase</fullName>
        <ecNumber evidence="9">2.4.2.1</ecNumber>
    </recommendedName>
    <alternativeName>
        <fullName evidence="9">Inosine-guanosine phosphorylase</fullName>
    </alternativeName>
</protein>
<dbReference type="PIRSF" id="PIRSF000477">
    <property type="entry name" value="PurNPase"/>
    <property type="match status" value="1"/>
</dbReference>
<dbReference type="GO" id="GO:0005737">
    <property type="term" value="C:cytoplasm"/>
    <property type="evidence" value="ECO:0007669"/>
    <property type="project" value="TreeGrafter"/>
</dbReference>
<dbReference type="Proteomes" id="UP000199668">
    <property type="component" value="Unassembled WGS sequence"/>
</dbReference>
<reference evidence="11 12" key="1">
    <citation type="submission" date="2016-10" db="EMBL/GenBank/DDBJ databases">
        <authorList>
            <person name="de Groot N.N."/>
        </authorList>
    </citation>
    <scope>NUCLEOTIDE SEQUENCE [LARGE SCALE GENOMIC DNA]</scope>
    <source>
        <strain evidence="11 12">CGMCC 1.6134</strain>
    </source>
</reference>
<evidence type="ECO:0000313" key="11">
    <source>
        <dbReference type="EMBL" id="SFM08826.1"/>
    </source>
</evidence>
<dbReference type="Pfam" id="PF01048">
    <property type="entry name" value="PNP_UDP_1"/>
    <property type="match status" value="1"/>
</dbReference>
<evidence type="ECO:0000313" key="12">
    <source>
        <dbReference type="Proteomes" id="UP000199668"/>
    </source>
</evidence>
<dbReference type="PANTHER" id="PTHR11904">
    <property type="entry name" value="METHYLTHIOADENOSINE/PURINE NUCLEOSIDE PHOSPHORYLASE"/>
    <property type="match status" value="1"/>
</dbReference>
<comment type="function">
    <text evidence="1">The purine nucleoside phosphorylases catalyze the phosphorolytic breakdown of the N-glycosidic bond in the beta-(deoxy)ribonucleoside molecules, with the formation of the corresponding free purine bases and pentose-1-phosphate. Cleaves guanosine, inosine, 2'-deoxyguanosine and 2'-deoxyinosine.</text>
</comment>
<dbReference type="CDD" id="cd09009">
    <property type="entry name" value="PNP-EcPNPII_like"/>
    <property type="match status" value="1"/>
</dbReference>
<dbReference type="STRING" id="266892.SAMN04488054_11472"/>
<dbReference type="NCBIfam" id="TIGR01697">
    <property type="entry name" value="PNPH-PUNA-XAPA"/>
    <property type="match status" value="1"/>
</dbReference>
<keyword evidence="6 9" id="KW-0328">Glycosyltransferase</keyword>
<sequence>MKDIGTKQKEAVAALEQKIDVKPELGLILGSGLGELADYIENPVTVDYEEIPHFPESTVEGHAGTLVVGTWQGKTVAAMKGRFHYYEGHSMQDVTFPVRVMKGIGVDTLLITNACGGMNPSFAPGDIMVIDDHLNMTGGNPLIGPNDPDMGPRFPDMSRAYSPDLRAVADEKAAELDINVQHGVYAGITGPSYMTPAELKMLRQCGADAVGMSTVPEVIAANQMGMKVLGLSCITDMAIGEELEPLTHDDVVAVAARTKPVFKNLVQTITASL</sequence>
<evidence type="ECO:0000256" key="4">
    <source>
        <dbReference type="ARBA" id="ARBA00011233"/>
    </source>
</evidence>
<gene>
    <name evidence="11" type="ORF">SAMN04488054_11472</name>
</gene>
<feature type="domain" description="Nucleoside phosphorylase" evidence="10">
    <location>
        <begin position="25"/>
        <end position="269"/>
    </location>
</feature>
<organism evidence="11 12">
    <name type="scientific">Salibacterium qingdaonense</name>
    <dbReference type="NCBI Taxonomy" id="266892"/>
    <lineage>
        <taxon>Bacteria</taxon>
        <taxon>Bacillati</taxon>
        <taxon>Bacillota</taxon>
        <taxon>Bacilli</taxon>
        <taxon>Bacillales</taxon>
        <taxon>Bacillaceae</taxon>
    </lineage>
</organism>
<evidence type="ECO:0000256" key="8">
    <source>
        <dbReference type="ARBA" id="ARBA00048556"/>
    </source>
</evidence>
<dbReference type="InterPro" id="IPR011270">
    <property type="entry name" value="Pur_Nuc_Pase_Ino/Guo-sp"/>
</dbReference>
<dbReference type="NCBIfam" id="NF006054">
    <property type="entry name" value="PRK08202.1"/>
    <property type="match status" value="1"/>
</dbReference>
<comment type="catalytic activity">
    <reaction evidence="8">
        <text>a purine 2'-deoxy-D-ribonucleoside + phosphate = a purine nucleobase + 2-deoxy-alpha-D-ribose 1-phosphate</text>
        <dbReference type="Rhea" id="RHEA:36431"/>
        <dbReference type="ChEBI" id="CHEBI:26386"/>
        <dbReference type="ChEBI" id="CHEBI:43474"/>
        <dbReference type="ChEBI" id="CHEBI:57259"/>
        <dbReference type="ChEBI" id="CHEBI:142361"/>
        <dbReference type="EC" id="2.4.2.1"/>
    </reaction>
</comment>
<dbReference type="AlphaFoldDB" id="A0A1I4N0I5"/>
<keyword evidence="12" id="KW-1185">Reference proteome</keyword>
<dbReference type="NCBIfam" id="TIGR01700">
    <property type="entry name" value="PNPH"/>
    <property type="match status" value="1"/>
</dbReference>
<evidence type="ECO:0000256" key="5">
    <source>
        <dbReference type="ARBA" id="ARBA00022553"/>
    </source>
</evidence>
<dbReference type="InterPro" id="IPR011268">
    <property type="entry name" value="Purine_phosphorylase"/>
</dbReference>
<dbReference type="Gene3D" id="3.40.50.1580">
    <property type="entry name" value="Nucleoside phosphorylase domain"/>
    <property type="match status" value="1"/>
</dbReference>
<dbReference type="GO" id="GO:0004731">
    <property type="term" value="F:purine-nucleoside phosphorylase activity"/>
    <property type="evidence" value="ECO:0007669"/>
    <property type="project" value="UniProtKB-EC"/>
</dbReference>